<keyword evidence="7" id="KW-1185">Reference proteome</keyword>
<organism evidence="6 7">
    <name type="scientific">Actinomadura rubrisoli</name>
    <dbReference type="NCBI Taxonomy" id="2530368"/>
    <lineage>
        <taxon>Bacteria</taxon>
        <taxon>Bacillati</taxon>
        <taxon>Actinomycetota</taxon>
        <taxon>Actinomycetes</taxon>
        <taxon>Streptosporangiales</taxon>
        <taxon>Thermomonosporaceae</taxon>
        <taxon>Actinomadura</taxon>
    </lineage>
</organism>
<comment type="similarity">
    <text evidence="1">Belongs to the CFA/CMAS family.</text>
</comment>
<dbReference type="OrthoDB" id="9782855at2"/>
<comment type="caution">
    <text evidence="6">The sequence shown here is derived from an EMBL/GenBank/DDBJ whole genome shotgun (WGS) entry which is preliminary data.</text>
</comment>
<protein>
    <submittedName>
        <fullName evidence="6">Methyltransferase domain-containing protein</fullName>
    </submittedName>
</protein>
<evidence type="ECO:0000256" key="3">
    <source>
        <dbReference type="ARBA" id="ARBA00022679"/>
    </source>
</evidence>
<gene>
    <name evidence="6" type="ORF">E1298_23645</name>
</gene>
<evidence type="ECO:0000313" key="7">
    <source>
        <dbReference type="Proteomes" id="UP000294513"/>
    </source>
</evidence>
<evidence type="ECO:0000256" key="1">
    <source>
        <dbReference type="ARBA" id="ARBA00010815"/>
    </source>
</evidence>
<keyword evidence="5" id="KW-0443">Lipid metabolism</keyword>
<keyword evidence="2 6" id="KW-0489">Methyltransferase</keyword>
<sequence>MEGAGPSPIIGSDAAAEATNRHYELPPEVFGTFLDRRTKYSCALYPTGTETLDEAQEAKLRFIADLLGLDGGERVLDVGCGWGAITLYLSSLGCRVTAVTPSRVQAGHVRAAARLARVADRVEIRCGGYQDLGLGDRRFDAVVMEEVIEHMPEHGGPIAKAYRELRRGGRLYVSASCYRSRGVRAEFASRPASRRAVELYGYTAMAVASELVGHLEDAGFSVCTLTDLTAQYGITMREWHRRIRAGSGLDDVTLRIGDFFDATLAAWGYTAKLYALTAVRSRMGVWEERTHRLGAQP</sequence>
<dbReference type="PANTHER" id="PTHR43667:SF1">
    <property type="entry name" value="CYCLOPROPANE-FATTY-ACYL-PHOSPHOLIPID SYNTHASE"/>
    <property type="match status" value="1"/>
</dbReference>
<dbReference type="SUPFAM" id="SSF53335">
    <property type="entry name" value="S-adenosyl-L-methionine-dependent methyltransferases"/>
    <property type="match status" value="1"/>
</dbReference>
<dbReference type="CDD" id="cd02440">
    <property type="entry name" value="AdoMet_MTases"/>
    <property type="match status" value="1"/>
</dbReference>
<keyword evidence="4" id="KW-0949">S-adenosyl-L-methionine</keyword>
<evidence type="ECO:0000256" key="4">
    <source>
        <dbReference type="ARBA" id="ARBA00022691"/>
    </source>
</evidence>
<dbReference type="GO" id="GO:0032259">
    <property type="term" value="P:methylation"/>
    <property type="evidence" value="ECO:0007669"/>
    <property type="project" value="UniProtKB-KW"/>
</dbReference>
<dbReference type="GO" id="GO:0008168">
    <property type="term" value="F:methyltransferase activity"/>
    <property type="evidence" value="ECO:0007669"/>
    <property type="project" value="UniProtKB-KW"/>
</dbReference>
<dbReference type="Proteomes" id="UP000294513">
    <property type="component" value="Unassembled WGS sequence"/>
</dbReference>
<dbReference type="InterPro" id="IPR029063">
    <property type="entry name" value="SAM-dependent_MTases_sf"/>
</dbReference>
<dbReference type="EMBL" id="SMKU01000133">
    <property type="protein sequence ID" value="TDD81746.1"/>
    <property type="molecule type" value="Genomic_DNA"/>
</dbReference>
<dbReference type="InterPro" id="IPR050723">
    <property type="entry name" value="CFA/CMAS"/>
</dbReference>
<name>A0A4R5BAT4_9ACTN</name>
<accession>A0A4R5BAT4</accession>
<keyword evidence="3 6" id="KW-0808">Transferase</keyword>
<dbReference type="Gene3D" id="3.40.50.150">
    <property type="entry name" value="Vaccinia Virus protein VP39"/>
    <property type="match status" value="1"/>
</dbReference>
<proteinExistence type="inferred from homology"/>
<reference evidence="6 7" key="1">
    <citation type="submission" date="2019-03" db="EMBL/GenBank/DDBJ databases">
        <title>Draft genome sequences of novel Actinobacteria.</title>
        <authorList>
            <person name="Sahin N."/>
            <person name="Ay H."/>
            <person name="Saygin H."/>
        </authorList>
    </citation>
    <scope>NUCLEOTIDE SEQUENCE [LARGE SCALE GENOMIC DNA]</scope>
    <source>
        <strain evidence="6 7">H3C3</strain>
    </source>
</reference>
<evidence type="ECO:0000256" key="2">
    <source>
        <dbReference type="ARBA" id="ARBA00022603"/>
    </source>
</evidence>
<dbReference type="PANTHER" id="PTHR43667">
    <property type="entry name" value="CYCLOPROPANE-FATTY-ACYL-PHOSPHOLIPID SYNTHASE"/>
    <property type="match status" value="1"/>
</dbReference>
<dbReference type="AlphaFoldDB" id="A0A4R5BAT4"/>
<evidence type="ECO:0000313" key="6">
    <source>
        <dbReference type="EMBL" id="TDD81746.1"/>
    </source>
</evidence>
<dbReference type="RefSeq" id="WP_131896796.1">
    <property type="nucleotide sequence ID" value="NZ_SMKU01000133.1"/>
</dbReference>
<dbReference type="GO" id="GO:0006629">
    <property type="term" value="P:lipid metabolic process"/>
    <property type="evidence" value="ECO:0007669"/>
    <property type="project" value="UniProtKB-KW"/>
</dbReference>
<dbReference type="Pfam" id="PF02353">
    <property type="entry name" value="CMAS"/>
    <property type="match status" value="1"/>
</dbReference>
<evidence type="ECO:0000256" key="5">
    <source>
        <dbReference type="ARBA" id="ARBA00023098"/>
    </source>
</evidence>